<keyword evidence="1" id="KW-0812">Transmembrane</keyword>
<dbReference type="AlphaFoldDB" id="A0A212LAQ9"/>
<name>A0A212LAQ9_9BACT</name>
<keyword evidence="1" id="KW-1133">Transmembrane helix</keyword>
<reference evidence="2" key="1">
    <citation type="submission" date="2016-08" db="EMBL/GenBank/DDBJ databases">
        <authorList>
            <person name="Seilhamer J.J."/>
        </authorList>
    </citation>
    <scope>NUCLEOTIDE SEQUENCE</scope>
    <source>
        <strain evidence="2">86-1</strain>
    </source>
</reference>
<sequence length="70" mass="7367">MPSCCCPEGTGRLASCGVCALPESWGGLCGGWLMLGLLMYVSLVGELLLEMNKGLPWLCLLHGGASRAWP</sequence>
<keyword evidence="1" id="KW-0472">Membrane</keyword>
<accession>A0A212LAQ9</accession>
<feature type="transmembrane region" description="Helical" evidence="1">
    <location>
        <begin position="31"/>
        <end position="49"/>
    </location>
</feature>
<protein>
    <submittedName>
        <fullName evidence="2">Uncharacterized protein</fullName>
    </submittedName>
</protein>
<proteinExistence type="predicted"/>
<organism evidence="2">
    <name type="scientific">uncultured Desulfovibrio sp</name>
    <dbReference type="NCBI Taxonomy" id="167968"/>
    <lineage>
        <taxon>Bacteria</taxon>
        <taxon>Pseudomonadati</taxon>
        <taxon>Thermodesulfobacteriota</taxon>
        <taxon>Desulfovibrionia</taxon>
        <taxon>Desulfovibrionales</taxon>
        <taxon>Desulfovibrionaceae</taxon>
        <taxon>Desulfovibrio</taxon>
        <taxon>environmental samples</taxon>
    </lineage>
</organism>
<evidence type="ECO:0000256" key="1">
    <source>
        <dbReference type="SAM" id="Phobius"/>
    </source>
</evidence>
<dbReference type="EMBL" id="FMJC01000002">
    <property type="protein sequence ID" value="SCM74651.1"/>
    <property type="molecule type" value="Genomic_DNA"/>
</dbReference>
<evidence type="ECO:0000313" key="2">
    <source>
        <dbReference type="EMBL" id="SCM74651.1"/>
    </source>
</evidence>
<gene>
    <name evidence="2" type="ORF">KL86DES1_22070</name>
</gene>